<gene>
    <name evidence="4" type="ORF">GCK32_013969</name>
</gene>
<feature type="non-terminal residue" evidence="4">
    <location>
        <position position="1"/>
    </location>
</feature>
<evidence type="ECO:0000256" key="1">
    <source>
        <dbReference type="ARBA" id="ARBA00010343"/>
    </source>
</evidence>
<feature type="region of interest" description="Disordered" evidence="2">
    <location>
        <begin position="1"/>
        <end position="53"/>
    </location>
</feature>
<dbReference type="SMART" id="SM00428">
    <property type="entry name" value="H3"/>
    <property type="match status" value="1"/>
</dbReference>
<dbReference type="InterPro" id="IPR007125">
    <property type="entry name" value="H2A/H2B/H3"/>
</dbReference>
<evidence type="ECO:0000256" key="2">
    <source>
        <dbReference type="SAM" id="MobiDB-lite"/>
    </source>
</evidence>
<evidence type="ECO:0000313" key="4">
    <source>
        <dbReference type="EMBL" id="KAK5984027.1"/>
    </source>
</evidence>
<dbReference type="GO" id="GO:0046982">
    <property type="term" value="F:protein heterodimerization activity"/>
    <property type="evidence" value="ECO:0007669"/>
    <property type="project" value="InterPro"/>
</dbReference>
<dbReference type="GO" id="GO:0030527">
    <property type="term" value="F:structural constituent of chromatin"/>
    <property type="evidence" value="ECO:0007669"/>
    <property type="project" value="InterPro"/>
</dbReference>
<reference evidence="4 5" key="1">
    <citation type="submission" date="2019-10" db="EMBL/GenBank/DDBJ databases">
        <title>Assembly and Annotation for the nematode Trichostrongylus colubriformis.</title>
        <authorList>
            <person name="Martin J."/>
        </authorList>
    </citation>
    <scope>NUCLEOTIDE SEQUENCE [LARGE SCALE GENOMIC DNA]</scope>
    <source>
        <strain evidence="4">G859</strain>
        <tissue evidence="4">Whole worm</tissue>
    </source>
</reference>
<dbReference type="AlphaFoldDB" id="A0AAN8FYZ3"/>
<proteinExistence type="inferred from homology"/>
<comment type="similarity">
    <text evidence="1">Belongs to the histone H3 family.</text>
</comment>
<evidence type="ECO:0000259" key="3">
    <source>
        <dbReference type="Pfam" id="PF00125"/>
    </source>
</evidence>
<organism evidence="4 5">
    <name type="scientific">Trichostrongylus colubriformis</name>
    <name type="common">Black scour worm</name>
    <dbReference type="NCBI Taxonomy" id="6319"/>
    <lineage>
        <taxon>Eukaryota</taxon>
        <taxon>Metazoa</taxon>
        <taxon>Ecdysozoa</taxon>
        <taxon>Nematoda</taxon>
        <taxon>Chromadorea</taxon>
        <taxon>Rhabditida</taxon>
        <taxon>Rhabditina</taxon>
        <taxon>Rhabditomorpha</taxon>
        <taxon>Strongyloidea</taxon>
        <taxon>Trichostrongylidae</taxon>
        <taxon>Trichostrongylus</taxon>
    </lineage>
</organism>
<dbReference type="GO" id="GO:0000786">
    <property type="term" value="C:nucleosome"/>
    <property type="evidence" value="ECO:0007669"/>
    <property type="project" value="InterPro"/>
</dbReference>
<keyword evidence="5" id="KW-1185">Reference proteome</keyword>
<dbReference type="InterPro" id="IPR009072">
    <property type="entry name" value="Histone-fold"/>
</dbReference>
<evidence type="ECO:0000313" key="5">
    <source>
        <dbReference type="Proteomes" id="UP001331761"/>
    </source>
</evidence>
<dbReference type="Gene3D" id="1.10.20.10">
    <property type="entry name" value="Histone, subunit A"/>
    <property type="match status" value="1"/>
</dbReference>
<dbReference type="EMBL" id="WIXE01003352">
    <property type="protein sequence ID" value="KAK5984027.1"/>
    <property type="molecule type" value="Genomic_DNA"/>
</dbReference>
<feature type="compositionally biased region" description="Basic and acidic residues" evidence="2">
    <location>
        <begin position="1"/>
        <end position="10"/>
    </location>
</feature>
<dbReference type="GO" id="GO:0003677">
    <property type="term" value="F:DNA binding"/>
    <property type="evidence" value="ECO:0007669"/>
    <property type="project" value="InterPro"/>
</dbReference>
<comment type="caution">
    <text evidence="4">The sequence shown here is derived from an EMBL/GenBank/DDBJ whole genome shotgun (WGS) entry which is preliminary data.</text>
</comment>
<accession>A0AAN8FYZ3</accession>
<dbReference type="Pfam" id="PF00125">
    <property type="entry name" value="Histone"/>
    <property type="match status" value="1"/>
</dbReference>
<dbReference type="Proteomes" id="UP001331761">
    <property type="component" value="Unassembled WGS sequence"/>
</dbReference>
<dbReference type="PANTHER" id="PTHR45810">
    <property type="entry name" value="HISTONE H3.2"/>
    <property type="match status" value="1"/>
</dbReference>
<feature type="domain" description="Core Histone H2A/H2B/H3" evidence="3">
    <location>
        <begin position="196"/>
        <end position="281"/>
    </location>
</feature>
<dbReference type="InterPro" id="IPR000164">
    <property type="entry name" value="Histone_H3/CENP-A"/>
</dbReference>
<protein>
    <recommendedName>
        <fullName evidence="3">Core Histone H2A/H2B/H3 domain-containing protein</fullName>
    </recommendedName>
</protein>
<name>A0AAN8FYZ3_TRICO</name>
<dbReference type="SUPFAM" id="SSF47113">
    <property type="entry name" value="Histone-fold"/>
    <property type="match status" value="1"/>
</dbReference>
<dbReference type="PRINTS" id="PR00622">
    <property type="entry name" value="HISTONEH3"/>
</dbReference>
<sequence>DDSHFQRDRAQPQYYVEYPPSPTRQDDRGTSTRSADYDGPNEYMTQEPNYARPLENRNRHYAEQEDRNPSNSGMNGTRSECMAHERGYNSRPMRNRQLDDRENLNPSYSRVQQSGNEHMVDDHLNSYRKKPSYRYPQQRTERVPMKRLQVNEYMTDHREAPLEVPRDSSIPMMPNIREQDDDASPSNRKRFHAVDKATKEIEKLQSTRDYLFSKRAMRRIIREVLYELRPHTKYRVASVAEEALQEAAEAFLMEMFINAGAYAHHSGRVTLKKRDIDLERKLRRW</sequence>